<dbReference type="EMBL" id="JAFBMS010000066">
    <property type="protein sequence ID" value="KAG9338495.1"/>
    <property type="molecule type" value="Genomic_DNA"/>
</dbReference>
<comment type="caution">
    <text evidence="2">The sequence shown here is derived from an EMBL/GenBank/DDBJ whole genome shotgun (WGS) entry which is preliminary data.</text>
</comment>
<evidence type="ECO:0000313" key="3">
    <source>
        <dbReference type="Proteomes" id="UP000824540"/>
    </source>
</evidence>
<reference evidence="2" key="1">
    <citation type="thesis" date="2021" institute="BYU ScholarsArchive" country="Provo, UT, USA">
        <title>Applications of and Algorithms for Genome Assembly and Genomic Analyses with an Emphasis on Marine Teleosts.</title>
        <authorList>
            <person name="Pickett B.D."/>
        </authorList>
    </citation>
    <scope>NUCLEOTIDE SEQUENCE</scope>
    <source>
        <strain evidence="2">HI-2016</strain>
    </source>
</reference>
<feature type="region of interest" description="Disordered" evidence="1">
    <location>
        <begin position="1"/>
        <end position="36"/>
    </location>
</feature>
<feature type="compositionally biased region" description="Basic and acidic residues" evidence="1">
    <location>
        <begin position="24"/>
        <end position="36"/>
    </location>
</feature>
<evidence type="ECO:0000313" key="2">
    <source>
        <dbReference type="EMBL" id="KAG9338495.1"/>
    </source>
</evidence>
<evidence type="ECO:0000256" key="1">
    <source>
        <dbReference type="SAM" id="MobiDB-lite"/>
    </source>
</evidence>
<dbReference type="AlphaFoldDB" id="A0A8T2NDQ6"/>
<dbReference type="Proteomes" id="UP000824540">
    <property type="component" value="Unassembled WGS sequence"/>
</dbReference>
<keyword evidence="3" id="KW-1185">Reference proteome</keyword>
<organism evidence="2 3">
    <name type="scientific">Albula glossodonta</name>
    <name type="common">roundjaw bonefish</name>
    <dbReference type="NCBI Taxonomy" id="121402"/>
    <lineage>
        <taxon>Eukaryota</taxon>
        <taxon>Metazoa</taxon>
        <taxon>Chordata</taxon>
        <taxon>Craniata</taxon>
        <taxon>Vertebrata</taxon>
        <taxon>Euteleostomi</taxon>
        <taxon>Actinopterygii</taxon>
        <taxon>Neopterygii</taxon>
        <taxon>Teleostei</taxon>
        <taxon>Albuliformes</taxon>
        <taxon>Albulidae</taxon>
        <taxon>Albula</taxon>
    </lineage>
</organism>
<proteinExistence type="predicted"/>
<name>A0A8T2NDQ6_9TELE</name>
<gene>
    <name evidence="2" type="ORF">JZ751_025729</name>
</gene>
<accession>A0A8T2NDQ6</accession>
<protein>
    <submittedName>
        <fullName evidence="2">Uncharacterized protein</fullName>
    </submittedName>
</protein>
<sequence>MGQTARGPPLDPCLLKARRNGNRTAERSPRESRQRLSEVEQDLHYLFDCILRDSQYGRPEVPACPA</sequence>